<feature type="domain" description="NAB co-repressor" evidence="3">
    <location>
        <begin position="118"/>
        <end position="189"/>
    </location>
</feature>
<evidence type="ECO:0000259" key="3">
    <source>
        <dbReference type="Pfam" id="PF04905"/>
    </source>
</evidence>
<accession>I1CHT9</accession>
<dbReference type="STRING" id="246409.I1CHT9"/>
<gene>
    <name evidence="4" type="ORF">RO3G_12730</name>
</gene>
<dbReference type="OrthoDB" id="10028556at2759"/>
<name>I1CHT9_RHIO9</name>
<protein>
    <recommendedName>
        <fullName evidence="3">NAB co-repressor domain-containing protein</fullName>
    </recommendedName>
</protein>
<evidence type="ECO:0000256" key="2">
    <source>
        <dbReference type="SAM" id="MobiDB-lite"/>
    </source>
</evidence>
<proteinExistence type="predicted"/>
<dbReference type="Proteomes" id="UP000009138">
    <property type="component" value="Unassembled WGS sequence"/>
</dbReference>
<dbReference type="VEuPathDB" id="FungiDB:RO3G_12730"/>
<evidence type="ECO:0000313" key="4">
    <source>
        <dbReference type="EMBL" id="EIE88019.1"/>
    </source>
</evidence>
<dbReference type="GO" id="GO:0005634">
    <property type="term" value="C:nucleus"/>
    <property type="evidence" value="ECO:0007669"/>
    <property type="project" value="InterPro"/>
</dbReference>
<sequence>MMLKKQWFLDQLAWTLQTADKTLPLWKLDLFHEKSAWFLVPNMTSTLPTIKEFLTSVKLEQYHEAFIKSGATEQDIELMIEFSDEELNEFTCSLSMLPFHSIIFKNGIRRLRDTLASDKTSQDIIAIQATIYGRRQSRPLTNYEKAINEAAIQLASEDPLLISKKGDLFRLAKKKLLDDGYVYKRGKSRSKLTKEVPQLLKRQSSSLSDKRQENAERTSLERLEKIKYLEKRVEDLLKTRQLAENELEVGSFDVHDKPLMEAKIVNYEEEKRQLTRQISKLKSQERKHKWYYRRKSVKLNDNSSSICSSNSSSSSISISSIGMNNSQITEDDFNSQLSSSTFNEEEEERAFSIYSIEIPHCSRESDVRRSNKQ</sequence>
<keyword evidence="1" id="KW-0175">Coiled coil</keyword>
<dbReference type="eggNOG" id="ENOG502SA0P">
    <property type="taxonomic scope" value="Eukaryota"/>
</dbReference>
<dbReference type="InterPro" id="IPR013761">
    <property type="entry name" value="SAM/pointed_sf"/>
</dbReference>
<dbReference type="EMBL" id="CH476742">
    <property type="protein sequence ID" value="EIE88019.1"/>
    <property type="molecule type" value="Genomic_DNA"/>
</dbReference>
<dbReference type="InterPro" id="IPR006989">
    <property type="entry name" value="NAB_co-repressor_dom"/>
</dbReference>
<feature type="coiled-coil region" evidence="1">
    <location>
        <begin position="226"/>
        <end position="287"/>
    </location>
</feature>
<evidence type="ECO:0000256" key="1">
    <source>
        <dbReference type="SAM" id="Coils"/>
    </source>
</evidence>
<dbReference type="Pfam" id="PF04905">
    <property type="entry name" value="NCD2"/>
    <property type="match status" value="1"/>
</dbReference>
<dbReference type="Gene3D" id="1.10.150.50">
    <property type="entry name" value="Transcription Factor, Ets-1"/>
    <property type="match status" value="1"/>
</dbReference>
<dbReference type="InParanoid" id="I1CHT9"/>
<dbReference type="RefSeq" id="XP_067523415.1">
    <property type="nucleotide sequence ID" value="XM_067667314.1"/>
</dbReference>
<dbReference type="AlphaFoldDB" id="I1CHT9"/>
<keyword evidence="5" id="KW-1185">Reference proteome</keyword>
<dbReference type="OMA" id="ERKHQWY"/>
<organism evidence="4 5">
    <name type="scientific">Rhizopus delemar (strain RA 99-880 / ATCC MYA-4621 / FGSC 9543 / NRRL 43880)</name>
    <name type="common">Mucormycosis agent</name>
    <name type="synonym">Rhizopus arrhizus var. delemar</name>
    <dbReference type="NCBI Taxonomy" id="246409"/>
    <lineage>
        <taxon>Eukaryota</taxon>
        <taxon>Fungi</taxon>
        <taxon>Fungi incertae sedis</taxon>
        <taxon>Mucoromycota</taxon>
        <taxon>Mucoromycotina</taxon>
        <taxon>Mucoromycetes</taxon>
        <taxon>Mucorales</taxon>
        <taxon>Mucorineae</taxon>
        <taxon>Rhizopodaceae</taxon>
        <taxon>Rhizopus</taxon>
    </lineage>
</organism>
<dbReference type="InterPro" id="IPR038398">
    <property type="entry name" value="NCD2_sf"/>
</dbReference>
<dbReference type="GeneID" id="93619695"/>
<dbReference type="Gene3D" id="1.20.120.2010">
    <property type="entry name" value="NAB conserved domain 2"/>
    <property type="match status" value="1"/>
</dbReference>
<reference evidence="4 5" key="1">
    <citation type="journal article" date="2009" name="PLoS Genet.">
        <title>Genomic analysis of the basal lineage fungus Rhizopus oryzae reveals a whole-genome duplication.</title>
        <authorList>
            <person name="Ma L.-J."/>
            <person name="Ibrahim A.S."/>
            <person name="Skory C."/>
            <person name="Grabherr M.G."/>
            <person name="Burger G."/>
            <person name="Butler M."/>
            <person name="Elias M."/>
            <person name="Idnurm A."/>
            <person name="Lang B.F."/>
            <person name="Sone T."/>
            <person name="Abe A."/>
            <person name="Calvo S.E."/>
            <person name="Corrochano L.M."/>
            <person name="Engels R."/>
            <person name="Fu J."/>
            <person name="Hansberg W."/>
            <person name="Kim J.-M."/>
            <person name="Kodira C.D."/>
            <person name="Koehrsen M.J."/>
            <person name="Liu B."/>
            <person name="Miranda-Saavedra D."/>
            <person name="O'Leary S."/>
            <person name="Ortiz-Castellanos L."/>
            <person name="Poulter R."/>
            <person name="Rodriguez-Romero J."/>
            <person name="Ruiz-Herrera J."/>
            <person name="Shen Y.-Q."/>
            <person name="Zeng Q."/>
            <person name="Galagan J."/>
            <person name="Birren B.W."/>
            <person name="Cuomo C.A."/>
            <person name="Wickes B.L."/>
        </authorList>
    </citation>
    <scope>NUCLEOTIDE SEQUENCE [LARGE SCALE GENOMIC DNA]</scope>
    <source>
        <strain evidence="5">RA 99-880 / ATCC MYA-4621 / FGSC 9543 / NRRL 43880</strain>
    </source>
</reference>
<evidence type="ECO:0000313" key="5">
    <source>
        <dbReference type="Proteomes" id="UP000009138"/>
    </source>
</evidence>
<dbReference type="GO" id="GO:0045892">
    <property type="term" value="P:negative regulation of DNA-templated transcription"/>
    <property type="evidence" value="ECO:0007669"/>
    <property type="project" value="InterPro"/>
</dbReference>
<feature type="region of interest" description="Disordered" evidence="2">
    <location>
        <begin position="193"/>
        <end position="216"/>
    </location>
</feature>